<evidence type="ECO:0000313" key="2">
    <source>
        <dbReference type="Proteomes" id="UP000785679"/>
    </source>
</evidence>
<dbReference type="EMBL" id="RRYP01031857">
    <property type="protein sequence ID" value="TNV70893.1"/>
    <property type="molecule type" value="Genomic_DNA"/>
</dbReference>
<accession>A0A8J8SUI8</accession>
<keyword evidence="2" id="KW-1185">Reference proteome</keyword>
<gene>
    <name evidence="1" type="ORF">FGO68_gene11665</name>
</gene>
<evidence type="ECO:0000313" key="1">
    <source>
        <dbReference type="EMBL" id="TNV70893.1"/>
    </source>
</evidence>
<proteinExistence type="predicted"/>
<comment type="caution">
    <text evidence="1">The sequence shown here is derived from an EMBL/GenBank/DDBJ whole genome shotgun (WGS) entry which is preliminary data.</text>
</comment>
<dbReference type="AlphaFoldDB" id="A0A8J8SUI8"/>
<dbReference type="Proteomes" id="UP000785679">
    <property type="component" value="Unassembled WGS sequence"/>
</dbReference>
<name>A0A8J8SUI8_HALGN</name>
<organism evidence="1 2">
    <name type="scientific">Halteria grandinella</name>
    <dbReference type="NCBI Taxonomy" id="5974"/>
    <lineage>
        <taxon>Eukaryota</taxon>
        <taxon>Sar</taxon>
        <taxon>Alveolata</taxon>
        <taxon>Ciliophora</taxon>
        <taxon>Intramacronucleata</taxon>
        <taxon>Spirotrichea</taxon>
        <taxon>Stichotrichia</taxon>
        <taxon>Sporadotrichida</taxon>
        <taxon>Halteriidae</taxon>
        <taxon>Halteria</taxon>
    </lineage>
</organism>
<reference evidence="1" key="1">
    <citation type="submission" date="2019-06" db="EMBL/GenBank/DDBJ databases">
        <authorList>
            <person name="Zheng W."/>
        </authorList>
    </citation>
    <scope>NUCLEOTIDE SEQUENCE</scope>
    <source>
        <strain evidence="1">QDHG01</strain>
    </source>
</reference>
<protein>
    <submittedName>
        <fullName evidence="1">Uncharacterized protein</fullName>
    </submittedName>
</protein>
<sequence>MSNLPRQHHYEIYAVPCIPQISPLMLKEPVCDYLKYGFECVNNGEQRINRVQHLVSPCTRFPICIVILGQSQGVKENDEEHEILEPLPVDKPDYPLANQRLGVKAVNGIPSIRFHSAMEVKKYCSLQKLQFVGSLAVELGL</sequence>